<gene>
    <name evidence="2" type="ORF">LCPAC302_02630</name>
</gene>
<proteinExistence type="predicted"/>
<dbReference type="InterPro" id="IPR001173">
    <property type="entry name" value="Glyco_trans_2-like"/>
</dbReference>
<name>A0A481Z6Y2_9VIRU</name>
<dbReference type="InterPro" id="IPR029044">
    <property type="entry name" value="Nucleotide-diphossugar_trans"/>
</dbReference>
<organism evidence="2">
    <name type="scientific">Pithovirus LCPAC302</name>
    <dbReference type="NCBI Taxonomy" id="2506593"/>
    <lineage>
        <taxon>Viruses</taxon>
        <taxon>Pithoviruses</taxon>
    </lineage>
</organism>
<dbReference type="Pfam" id="PF00535">
    <property type="entry name" value="Glycos_transf_2"/>
    <property type="match status" value="1"/>
</dbReference>
<dbReference type="GO" id="GO:0016740">
    <property type="term" value="F:transferase activity"/>
    <property type="evidence" value="ECO:0007669"/>
    <property type="project" value="UniProtKB-KW"/>
</dbReference>
<dbReference type="Gene3D" id="3.90.550.10">
    <property type="entry name" value="Spore Coat Polysaccharide Biosynthesis Protein SpsA, Chain A"/>
    <property type="match status" value="1"/>
</dbReference>
<feature type="domain" description="Glycosyltransferase 2-like" evidence="1">
    <location>
        <begin position="6"/>
        <end position="117"/>
    </location>
</feature>
<accession>A0A481Z6Y2</accession>
<dbReference type="EMBL" id="MK500558">
    <property type="protein sequence ID" value="QBK91643.1"/>
    <property type="molecule type" value="Genomic_DNA"/>
</dbReference>
<evidence type="ECO:0000259" key="1">
    <source>
        <dbReference type="Pfam" id="PF00535"/>
    </source>
</evidence>
<dbReference type="PANTHER" id="PTHR43630:SF2">
    <property type="entry name" value="GLYCOSYLTRANSFERASE"/>
    <property type="match status" value="1"/>
</dbReference>
<dbReference type="SUPFAM" id="SSF53448">
    <property type="entry name" value="Nucleotide-diphospho-sugar transferases"/>
    <property type="match status" value="1"/>
</dbReference>
<keyword evidence="2" id="KW-0808">Transferase</keyword>
<evidence type="ECO:0000313" key="2">
    <source>
        <dbReference type="EMBL" id="QBK91643.1"/>
    </source>
</evidence>
<dbReference type="PANTHER" id="PTHR43630">
    <property type="entry name" value="POLY-BETA-1,6-N-ACETYL-D-GLUCOSAMINE SYNTHASE"/>
    <property type="match status" value="1"/>
</dbReference>
<protein>
    <submittedName>
        <fullName evidence="2">Glycosyl transferase family 2</fullName>
    </submittedName>
</protein>
<sequence length="291" mass="34677">MKVYAFIQMYNEESSGHLERCLNNCKRWSDKIIIYDDKSTDNSVELAKKYTEHIILGEKNEWVKETFHKETMLQYIHEMEEKPDWILWIDCDEIVDRNCIYNLNKFCKKNNDKDIDGFSFQQINLWRGERYYRTDGPLYGTDPRGAGWFVRLWKYTSDMTMKKIIGPDQRLYPITVKNIKYCDFKIIHYGFSNYKNLMKHIGVINSNKQDLIDTASGERYVKLANEGIEWAKNYVLNGKGIPNMFLNESKLTVEKTPDDWFPEENIPKIKYERPTAFPISELIPYNQIMFI</sequence>
<reference evidence="2" key="1">
    <citation type="journal article" date="2019" name="MBio">
        <title>Virus Genomes from Deep Sea Sediments Expand the Ocean Megavirome and Support Independent Origins of Viral Gigantism.</title>
        <authorList>
            <person name="Backstrom D."/>
            <person name="Yutin N."/>
            <person name="Jorgensen S.L."/>
            <person name="Dharamshi J."/>
            <person name="Homa F."/>
            <person name="Zaremba-Niedwiedzka K."/>
            <person name="Spang A."/>
            <person name="Wolf Y.I."/>
            <person name="Koonin E.V."/>
            <person name="Ettema T.J."/>
        </authorList>
    </citation>
    <scope>NUCLEOTIDE SEQUENCE</scope>
</reference>